<sequence length="776" mass="86461">MQTIAKRSLTAVLYLLGSVILWECARPVTELTILQSEPVIMAFIAVTMMLSYLRLPRWAQGAGGGLMVLYSLHYFFFQNQALFNVKWIMQVGQSIYQNFRMLLQGNLVNLSDLFSTLIFFVLLWLISLALQHWIKAGHFFLFFFLALALLSVLNTFTFYDARRAIVIVTVSGLIILGVQKLMRVQESGMKFEGEKPYSTWFLTIGVISVLALAAGLAGPKLAARWPNPASYLQKISVPGLSRTGAFFSAGQRIGYDEDDFNLGGSLGMDTTTLFTVSSSGNNDYWKVAAKDIYTGKGWKSSNDSYAPLSSPYSRFSVLNPYEGNTNTSEETATLTFTNESPSILPYSGQLTVIQAQGKMLKLDQATGQILTSDGKKVKTERISYLQPTFQIDRLRQVQNGGDPVSVREADLQLPDSLPGRVRSLARRITGSENNRYDKAMAVVNYLKSPTFSYSTDRVPRPTGNQDYVDQFLFNSKIGYCDNFSTAMVVLLRSVGVPARWVKGFNSGTYVGQTTETAGGKKVTRFDYEITNANAHSWVEVYFPGSGWVAFEPTPSFSGPDKFIGTSPGKAQPLPAASQGGSTQSSAPSQAQQTQTQPNQQLKTGTQPKPIREQQQSQSSNTAGKAADSLKKQNGAVNDWRFAGWMFAGVIAAGLLLLVLTWKKWMAAIYTRRQKGLKIRDRNSFNRAYKNLFRLLRLKGLKRSETQTLREFAERVDHRFSGNNMMRLTMHYERFVYGNQDAVPDHQKAALDGLCEAIIEKLKPAGDEVHSNKEQNR</sequence>
<feature type="transmembrane region" description="Helical" evidence="2">
    <location>
        <begin position="31"/>
        <end position="51"/>
    </location>
</feature>
<proteinExistence type="predicted"/>
<accession>A0A917VZB9</accession>
<feature type="transmembrane region" description="Helical" evidence="2">
    <location>
        <begin position="641"/>
        <end position="661"/>
    </location>
</feature>
<dbReference type="Proteomes" id="UP000654670">
    <property type="component" value="Unassembled WGS sequence"/>
</dbReference>
<feature type="transmembrane region" description="Helical" evidence="2">
    <location>
        <begin position="113"/>
        <end position="130"/>
    </location>
</feature>
<dbReference type="EMBL" id="BMOK01000001">
    <property type="protein sequence ID" value="GGL43151.1"/>
    <property type="molecule type" value="Genomic_DNA"/>
</dbReference>
<feature type="transmembrane region" description="Helical" evidence="2">
    <location>
        <begin position="161"/>
        <end position="178"/>
    </location>
</feature>
<reference evidence="4" key="1">
    <citation type="journal article" date="2014" name="Int. J. Syst. Evol. Microbiol.">
        <title>Complete genome sequence of Corynebacterium casei LMG S-19264T (=DSM 44701T), isolated from a smear-ripened cheese.</title>
        <authorList>
            <consortium name="US DOE Joint Genome Institute (JGI-PGF)"/>
            <person name="Walter F."/>
            <person name="Albersmeier A."/>
            <person name="Kalinowski J."/>
            <person name="Ruckert C."/>
        </authorList>
    </citation>
    <scope>NUCLEOTIDE SEQUENCE</scope>
    <source>
        <strain evidence="4">JCM 15325</strain>
    </source>
</reference>
<dbReference type="SUPFAM" id="SSF54001">
    <property type="entry name" value="Cysteine proteinases"/>
    <property type="match status" value="1"/>
</dbReference>
<dbReference type="Pfam" id="PF01841">
    <property type="entry name" value="Transglut_core"/>
    <property type="match status" value="1"/>
</dbReference>
<feature type="region of interest" description="Disordered" evidence="1">
    <location>
        <begin position="559"/>
        <end position="629"/>
    </location>
</feature>
<keyword evidence="2" id="KW-0472">Membrane</keyword>
<keyword evidence="5" id="KW-1185">Reference proteome</keyword>
<dbReference type="PANTHER" id="PTHR42736:SF1">
    <property type="entry name" value="PROTEIN-GLUTAMINE GAMMA-GLUTAMYLTRANSFERASE"/>
    <property type="match status" value="1"/>
</dbReference>
<evidence type="ECO:0000256" key="2">
    <source>
        <dbReference type="SAM" id="Phobius"/>
    </source>
</evidence>
<feature type="transmembrane region" description="Helical" evidence="2">
    <location>
        <begin position="58"/>
        <end position="77"/>
    </location>
</feature>
<keyword evidence="2" id="KW-1133">Transmembrane helix</keyword>
<dbReference type="Gene3D" id="3.10.620.30">
    <property type="match status" value="1"/>
</dbReference>
<dbReference type="Pfam" id="PF13559">
    <property type="entry name" value="DUF4129"/>
    <property type="match status" value="1"/>
</dbReference>
<gene>
    <name evidence="4" type="primary">yebA</name>
    <name evidence="4" type="ORF">GCM10007968_03830</name>
</gene>
<feature type="domain" description="Transglutaminase-like" evidence="3">
    <location>
        <begin position="472"/>
        <end position="554"/>
    </location>
</feature>
<keyword evidence="2" id="KW-0812">Transmembrane</keyword>
<feature type="transmembrane region" description="Helical" evidence="2">
    <location>
        <begin position="137"/>
        <end position="155"/>
    </location>
</feature>
<evidence type="ECO:0000313" key="5">
    <source>
        <dbReference type="Proteomes" id="UP000654670"/>
    </source>
</evidence>
<dbReference type="RefSeq" id="WP_188801338.1">
    <property type="nucleotide sequence ID" value="NZ_BMOK01000001.1"/>
</dbReference>
<dbReference type="InterPro" id="IPR052901">
    <property type="entry name" value="Bact_TGase-like"/>
</dbReference>
<dbReference type="AlphaFoldDB" id="A0A917VZB9"/>
<organism evidence="4 5">
    <name type="scientific">Sporolactobacillus putidus</name>
    <dbReference type="NCBI Taxonomy" id="492735"/>
    <lineage>
        <taxon>Bacteria</taxon>
        <taxon>Bacillati</taxon>
        <taxon>Bacillota</taxon>
        <taxon>Bacilli</taxon>
        <taxon>Bacillales</taxon>
        <taxon>Sporolactobacillaceae</taxon>
        <taxon>Sporolactobacillus</taxon>
    </lineage>
</organism>
<feature type="transmembrane region" description="Helical" evidence="2">
    <location>
        <begin position="199"/>
        <end position="218"/>
    </location>
</feature>
<protein>
    <recommendedName>
        <fullName evidence="3">Transglutaminase-like domain-containing protein</fullName>
    </recommendedName>
</protein>
<dbReference type="InterPro" id="IPR025403">
    <property type="entry name" value="TgpA-like_C"/>
</dbReference>
<evidence type="ECO:0000313" key="4">
    <source>
        <dbReference type="EMBL" id="GGL43151.1"/>
    </source>
</evidence>
<evidence type="ECO:0000256" key="1">
    <source>
        <dbReference type="SAM" id="MobiDB-lite"/>
    </source>
</evidence>
<feature type="compositionally biased region" description="Polar residues" evidence="1">
    <location>
        <begin position="601"/>
        <end position="622"/>
    </location>
</feature>
<comment type="caution">
    <text evidence="4">The sequence shown here is derived from an EMBL/GenBank/DDBJ whole genome shotgun (WGS) entry which is preliminary data.</text>
</comment>
<dbReference type="InterPro" id="IPR002931">
    <property type="entry name" value="Transglutaminase-like"/>
</dbReference>
<feature type="compositionally biased region" description="Low complexity" evidence="1">
    <location>
        <begin position="574"/>
        <end position="600"/>
    </location>
</feature>
<evidence type="ECO:0000259" key="3">
    <source>
        <dbReference type="SMART" id="SM00460"/>
    </source>
</evidence>
<reference evidence="4" key="2">
    <citation type="submission" date="2020-09" db="EMBL/GenBank/DDBJ databases">
        <authorList>
            <person name="Sun Q."/>
            <person name="Ohkuma M."/>
        </authorList>
    </citation>
    <scope>NUCLEOTIDE SEQUENCE</scope>
    <source>
        <strain evidence="4">JCM 15325</strain>
    </source>
</reference>
<dbReference type="InterPro" id="IPR038765">
    <property type="entry name" value="Papain-like_cys_pep_sf"/>
</dbReference>
<dbReference type="SMART" id="SM00460">
    <property type="entry name" value="TGc"/>
    <property type="match status" value="1"/>
</dbReference>
<name>A0A917VZB9_9BACL</name>
<dbReference type="PANTHER" id="PTHR42736">
    <property type="entry name" value="PROTEIN-GLUTAMINE GAMMA-GLUTAMYLTRANSFERASE"/>
    <property type="match status" value="1"/>
</dbReference>